<accession>A0A9W4GXA8</accession>
<comment type="caution">
    <text evidence="2">The sequence shown here is derived from an EMBL/GenBank/DDBJ whole genome shotgun (WGS) entry which is preliminary data.</text>
</comment>
<dbReference type="InterPro" id="IPR015422">
    <property type="entry name" value="PyrdxlP-dep_Trfase_small"/>
</dbReference>
<evidence type="ECO:0000313" key="2">
    <source>
        <dbReference type="EMBL" id="CAG7600044.1"/>
    </source>
</evidence>
<dbReference type="InterPro" id="IPR015424">
    <property type="entry name" value="PyrdxlP-dep_Trfase"/>
</dbReference>
<keyword evidence="3" id="KW-1185">Reference proteome</keyword>
<feature type="domain" description="Aminotransferase class V" evidence="1">
    <location>
        <begin position="126"/>
        <end position="302"/>
    </location>
</feature>
<dbReference type="SUPFAM" id="SSF53383">
    <property type="entry name" value="PLP-dependent transferases"/>
    <property type="match status" value="1"/>
</dbReference>
<gene>
    <name evidence="2" type="ORF">SBRY_10292</name>
</gene>
<protein>
    <submittedName>
        <fullName evidence="2">Cysteine desulfurase</fullName>
        <ecNumber evidence="2">2.8.1.7</ecNumber>
    </submittedName>
</protein>
<dbReference type="InterPro" id="IPR000192">
    <property type="entry name" value="Aminotrans_V_dom"/>
</dbReference>
<dbReference type="EMBL" id="CAJVAX010000001">
    <property type="protein sequence ID" value="CAG7600044.1"/>
    <property type="molecule type" value="Genomic_DNA"/>
</dbReference>
<dbReference type="Gene3D" id="3.40.640.10">
    <property type="entry name" value="Type I PLP-dependent aspartate aminotransferase-like (Major domain)"/>
    <property type="match status" value="1"/>
</dbReference>
<organism evidence="2 3">
    <name type="scientific">Actinacidiphila bryophytorum</name>
    <dbReference type="NCBI Taxonomy" id="1436133"/>
    <lineage>
        <taxon>Bacteria</taxon>
        <taxon>Bacillati</taxon>
        <taxon>Actinomycetota</taxon>
        <taxon>Actinomycetes</taxon>
        <taxon>Kitasatosporales</taxon>
        <taxon>Streptomycetaceae</taxon>
        <taxon>Actinacidiphila</taxon>
    </lineage>
</organism>
<dbReference type="RefSeq" id="WP_205044532.1">
    <property type="nucleotide sequence ID" value="NZ_CAJVAX010000001.1"/>
</dbReference>
<dbReference type="Pfam" id="PF00266">
    <property type="entry name" value="Aminotran_5"/>
    <property type="match status" value="1"/>
</dbReference>
<dbReference type="Proteomes" id="UP001153328">
    <property type="component" value="Unassembled WGS sequence"/>
</dbReference>
<dbReference type="Gene3D" id="3.90.1150.10">
    <property type="entry name" value="Aspartate Aminotransferase, domain 1"/>
    <property type="match status" value="1"/>
</dbReference>
<dbReference type="InterPro" id="IPR015421">
    <property type="entry name" value="PyrdxlP-dep_Trfase_major"/>
</dbReference>
<dbReference type="AlphaFoldDB" id="A0A9W4GXA8"/>
<dbReference type="PANTHER" id="PTHR43586">
    <property type="entry name" value="CYSTEINE DESULFURASE"/>
    <property type="match status" value="1"/>
</dbReference>
<dbReference type="PANTHER" id="PTHR43586:SF21">
    <property type="entry name" value="PYRIDOXAL PHOSPHATE (PLP)-DEPENDENT ASPARTATE AMINOTRANSFERASE SUPERFAMILY"/>
    <property type="match status" value="1"/>
</dbReference>
<dbReference type="GO" id="GO:0031071">
    <property type="term" value="F:cysteine desulfurase activity"/>
    <property type="evidence" value="ECO:0007669"/>
    <property type="project" value="UniProtKB-EC"/>
</dbReference>
<reference evidence="2" key="1">
    <citation type="submission" date="2021-06" db="EMBL/GenBank/DDBJ databases">
        <authorList>
            <person name="Arsene-Ploetze F."/>
        </authorList>
    </citation>
    <scope>NUCLEOTIDE SEQUENCE</scope>
    <source>
        <strain evidence="2">SBRY1</strain>
    </source>
</reference>
<sequence>MSAQASPDVAAFPGLREAEYPDLPPGQLNAATHGLAPARTIAALRRALDAWAAGRPDTAGYEDSVAAARASFARITGTPLSQVALAGTVAGAVGLVAAALPAGAEVVTFQDDFSSLVHPFAARTDLRLRLVRLQDVADAVRPGTALVAVSAAQSADGRVADLPAIRAAAEAHGARVLLDATQSVGWLPIDAMSYDYVVCHGYKWLVSPHGACFLTVRPGAEPTLSPVFTGWYGADDPWDACYGPVPHLAPGARRFDARPAYLAYVGAAASLALVEELGVQAIHDHDVALADRLRDGFTSLGFSPVPGPSAIVAVPGVPAALTDRLQAAGAAFSSRAGNLRLAPHFYNTPSDVDHVLNAAAS</sequence>
<proteinExistence type="predicted"/>
<name>A0A9W4GXA8_9ACTN</name>
<evidence type="ECO:0000259" key="1">
    <source>
        <dbReference type="Pfam" id="PF00266"/>
    </source>
</evidence>
<dbReference type="EC" id="2.8.1.7" evidence="2"/>
<keyword evidence="2" id="KW-0808">Transferase</keyword>
<evidence type="ECO:0000313" key="3">
    <source>
        <dbReference type="Proteomes" id="UP001153328"/>
    </source>
</evidence>